<dbReference type="STRING" id="5098.A0A507QJ84"/>
<dbReference type="PANTHER" id="PTHR24092">
    <property type="entry name" value="PROBABLE PHOSPHOLIPID-TRANSPORTING ATPASE"/>
    <property type="match status" value="1"/>
</dbReference>
<protein>
    <submittedName>
        <fullName evidence="6">Putative aminophospholipid-translocase</fullName>
    </submittedName>
</protein>
<sequence>MVGYATVYTNAPVFSLVLDRDVDEQLANLYPELYKELKSGRSLSYTSFFTWVLVSVYQGAIIQGLSQILLDSISGPRLISVSFTALVINELLMVAVSVTTWHPVMIICIVGTALVYAASVPFLGDYFDLKFVITLDWLWRVVAVCAVSLVPVWAGKLIKRSWRPPSYRKVRG</sequence>
<dbReference type="GO" id="GO:0005886">
    <property type="term" value="C:plasma membrane"/>
    <property type="evidence" value="ECO:0007669"/>
    <property type="project" value="TreeGrafter"/>
</dbReference>
<evidence type="ECO:0000259" key="5">
    <source>
        <dbReference type="Pfam" id="PF16212"/>
    </source>
</evidence>
<dbReference type="PANTHER" id="PTHR24092:SF5">
    <property type="entry name" value="PHOSPHOLIPID-TRANSPORTING ATPASE"/>
    <property type="match status" value="1"/>
</dbReference>
<reference evidence="6 7" key="1">
    <citation type="submission" date="2019-06" db="EMBL/GenBank/DDBJ databases">
        <title>Wine fermentation using esterase from Monascus purpureus.</title>
        <authorList>
            <person name="Geng C."/>
            <person name="Zhang Y."/>
        </authorList>
    </citation>
    <scope>NUCLEOTIDE SEQUENCE [LARGE SCALE GENOMIC DNA]</scope>
    <source>
        <strain evidence="6">HQ1</strain>
    </source>
</reference>
<evidence type="ECO:0000256" key="3">
    <source>
        <dbReference type="ARBA" id="ARBA00022842"/>
    </source>
</evidence>
<name>A0A507QJ84_MONPU</name>
<feature type="transmembrane region" description="Helical" evidence="4">
    <location>
        <begin position="137"/>
        <end position="158"/>
    </location>
</feature>
<dbReference type="GO" id="GO:0046872">
    <property type="term" value="F:metal ion binding"/>
    <property type="evidence" value="ECO:0007669"/>
    <property type="project" value="UniProtKB-KW"/>
</dbReference>
<dbReference type="GO" id="GO:0045332">
    <property type="term" value="P:phospholipid translocation"/>
    <property type="evidence" value="ECO:0007669"/>
    <property type="project" value="TreeGrafter"/>
</dbReference>
<feature type="transmembrane region" description="Helical" evidence="4">
    <location>
        <begin position="91"/>
        <end position="117"/>
    </location>
</feature>
<dbReference type="GO" id="GO:0005802">
    <property type="term" value="C:trans-Golgi network"/>
    <property type="evidence" value="ECO:0007669"/>
    <property type="project" value="TreeGrafter"/>
</dbReference>
<comment type="subcellular location">
    <subcellularLocation>
        <location evidence="1">Membrane</location>
        <topology evidence="1">Multi-pass membrane protein</topology>
    </subcellularLocation>
</comment>
<dbReference type="EMBL" id="VIFY01000327">
    <property type="protein sequence ID" value="TQB67681.1"/>
    <property type="molecule type" value="Genomic_DNA"/>
</dbReference>
<dbReference type="InterPro" id="IPR032630">
    <property type="entry name" value="P_typ_ATPase_c"/>
</dbReference>
<evidence type="ECO:0000313" key="6">
    <source>
        <dbReference type="EMBL" id="TQB67681.1"/>
    </source>
</evidence>
<dbReference type="GO" id="GO:0140326">
    <property type="term" value="F:ATPase-coupled intramembrane lipid transporter activity"/>
    <property type="evidence" value="ECO:0007669"/>
    <property type="project" value="TreeGrafter"/>
</dbReference>
<keyword evidence="7" id="KW-1185">Reference proteome</keyword>
<comment type="caution">
    <text evidence="6">The sequence shown here is derived from an EMBL/GenBank/DDBJ whole genome shotgun (WGS) entry which is preliminary data.</text>
</comment>
<feature type="transmembrane region" description="Helical" evidence="4">
    <location>
        <begin position="48"/>
        <end position="70"/>
    </location>
</feature>
<dbReference type="Proteomes" id="UP000319663">
    <property type="component" value="Unassembled WGS sequence"/>
</dbReference>
<dbReference type="GO" id="GO:0006890">
    <property type="term" value="P:retrograde vesicle-mediated transport, Golgi to endoplasmic reticulum"/>
    <property type="evidence" value="ECO:0007669"/>
    <property type="project" value="TreeGrafter"/>
</dbReference>
<dbReference type="GO" id="GO:0005768">
    <property type="term" value="C:endosome"/>
    <property type="evidence" value="ECO:0007669"/>
    <property type="project" value="TreeGrafter"/>
</dbReference>
<dbReference type="GO" id="GO:0006897">
    <property type="term" value="P:endocytosis"/>
    <property type="evidence" value="ECO:0007669"/>
    <property type="project" value="TreeGrafter"/>
</dbReference>
<accession>A0A507QJ84</accession>
<evidence type="ECO:0000313" key="7">
    <source>
        <dbReference type="Proteomes" id="UP000319663"/>
    </source>
</evidence>
<proteinExistence type="predicted"/>
<evidence type="ECO:0000256" key="1">
    <source>
        <dbReference type="ARBA" id="ARBA00004141"/>
    </source>
</evidence>
<keyword evidence="4" id="KW-1133">Transmembrane helix</keyword>
<dbReference type="SUPFAM" id="SSF81665">
    <property type="entry name" value="Calcium ATPase, transmembrane domain M"/>
    <property type="match status" value="1"/>
</dbReference>
<gene>
    <name evidence="6" type="primary">NEO1_1</name>
    <name evidence="6" type="ORF">MPDQ_004946</name>
</gene>
<organism evidence="6 7">
    <name type="scientific">Monascus purpureus</name>
    <name type="common">Red mold</name>
    <name type="synonym">Monascus anka</name>
    <dbReference type="NCBI Taxonomy" id="5098"/>
    <lineage>
        <taxon>Eukaryota</taxon>
        <taxon>Fungi</taxon>
        <taxon>Dikarya</taxon>
        <taxon>Ascomycota</taxon>
        <taxon>Pezizomycotina</taxon>
        <taxon>Eurotiomycetes</taxon>
        <taxon>Eurotiomycetidae</taxon>
        <taxon>Eurotiales</taxon>
        <taxon>Aspergillaceae</taxon>
        <taxon>Monascus</taxon>
    </lineage>
</organism>
<keyword evidence="3" id="KW-0460">Magnesium</keyword>
<keyword evidence="4" id="KW-0472">Membrane</keyword>
<dbReference type="AlphaFoldDB" id="A0A507QJ84"/>
<evidence type="ECO:0000256" key="4">
    <source>
        <dbReference type="SAM" id="Phobius"/>
    </source>
</evidence>
<keyword evidence="2" id="KW-0479">Metal-binding</keyword>
<dbReference type="Pfam" id="PF16212">
    <property type="entry name" value="PhoLip_ATPase_C"/>
    <property type="match status" value="1"/>
</dbReference>
<feature type="domain" description="P-type ATPase C-terminal" evidence="5">
    <location>
        <begin position="2"/>
        <end position="164"/>
    </location>
</feature>
<dbReference type="InterPro" id="IPR023298">
    <property type="entry name" value="ATPase_P-typ_TM_dom_sf"/>
</dbReference>
<evidence type="ECO:0000256" key="2">
    <source>
        <dbReference type="ARBA" id="ARBA00022723"/>
    </source>
</evidence>
<keyword evidence="4" id="KW-0812">Transmembrane</keyword>